<dbReference type="SUPFAM" id="SSF52266">
    <property type="entry name" value="SGNH hydrolase"/>
    <property type="match status" value="1"/>
</dbReference>
<evidence type="ECO:0000256" key="1">
    <source>
        <dbReference type="SAM" id="Phobius"/>
    </source>
</evidence>
<evidence type="ECO:0000313" key="2">
    <source>
        <dbReference type="EMBL" id="UGC97791.1"/>
    </source>
</evidence>
<keyword evidence="1" id="KW-1133">Transmembrane helix</keyword>
<evidence type="ECO:0000313" key="3">
    <source>
        <dbReference type="Proteomes" id="UP000831673"/>
    </source>
</evidence>
<dbReference type="Gene3D" id="3.40.50.1110">
    <property type="entry name" value="SGNH hydrolase"/>
    <property type="match status" value="1"/>
</dbReference>
<keyword evidence="1" id="KW-0812">Transmembrane</keyword>
<dbReference type="CDD" id="cd00229">
    <property type="entry name" value="SGNH_hydrolase"/>
    <property type="match status" value="1"/>
</dbReference>
<dbReference type="EMBL" id="OL416096">
    <property type="protein sequence ID" value="UGC97791.1"/>
    <property type="molecule type" value="Genomic_DNA"/>
</dbReference>
<proteinExistence type="predicted"/>
<gene>
    <name evidence="2" type="ORF">pp309_000003</name>
</gene>
<dbReference type="InterPro" id="IPR036514">
    <property type="entry name" value="SGNH_hydro_sf"/>
</dbReference>
<organism evidence="2 3">
    <name type="scientific">Proteus phage 309</name>
    <dbReference type="NCBI Taxonomy" id="2894355"/>
    <lineage>
        <taxon>Viruses</taxon>
        <taxon>Duplodnaviria</taxon>
        <taxon>Heunggongvirae</taxon>
        <taxon>Uroviricota</taxon>
        <taxon>Caudoviricetes</taxon>
        <taxon>Autographivirales</taxon>
        <taxon>Autoscriptoviridae</taxon>
        <taxon>Slopekvirinae</taxon>
        <taxon>Novosibovirus</taxon>
        <taxon>Novosibovirus 309</taxon>
    </lineage>
</organism>
<protein>
    <submittedName>
        <fullName evidence="2">Lipolytic protein G-D-S-L family</fullName>
    </submittedName>
</protein>
<accession>A0AAE9C8A7</accession>
<dbReference type="Proteomes" id="UP000831673">
    <property type="component" value="Segment"/>
</dbReference>
<keyword evidence="1" id="KW-0472">Membrane</keyword>
<keyword evidence="3" id="KW-1185">Reference proteome</keyword>
<name>A0AAE9C8A7_9CAUD</name>
<reference evidence="2 3" key="1">
    <citation type="submission" date="2021-11" db="EMBL/GenBank/DDBJ databases">
        <title>Novel species of Proteus-infecting phage.</title>
        <authorList>
            <person name="Aaron J.A."/>
            <person name="van Zyl L.J."/>
            <person name="Dicks L.M.T."/>
        </authorList>
    </citation>
    <scope>NUCLEOTIDE SEQUENCE [LARGE SCALE GENOMIC DNA]</scope>
</reference>
<sequence>MIKSMIPSSLPHPGNSYTLHLLPKSLRHPMFYTFVLLLLLNIVIQLIVPNQALGSARVALIGDSLSVGINSSTSDTECTYCKVGVGIDTLIKETVLHYKNVPTEGSIVITVGTNDYYKGYSKEEYLDKLYTLITIVRTYNTAGTIILVQPNPVRPDVLQGVQSFVGAYNEVQELVPNVKVITPSNADAPDGIHYRSYREYYMGFFKDTQR</sequence>
<feature type="transmembrane region" description="Helical" evidence="1">
    <location>
        <begin position="30"/>
        <end position="48"/>
    </location>
</feature>